<dbReference type="Pfam" id="PF00975">
    <property type="entry name" value="Thioesterase"/>
    <property type="match status" value="1"/>
</dbReference>
<dbReference type="InterPro" id="IPR012223">
    <property type="entry name" value="TEII"/>
</dbReference>
<evidence type="ECO:0000313" key="3">
    <source>
        <dbReference type="EMBL" id="MDQ0371185.1"/>
    </source>
</evidence>
<gene>
    <name evidence="3" type="ORF">J2S42_007854</name>
</gene>
<accession>A0AAE3W9Y3</accession>
<dbReference type="RefSeq" id="WP_307247754.1">
    <property type="nucleotide sequence ID" value="NZ_JAUSUZ010000001.1"/>
</dbReference>
<dbReference type="InterPro" id="IPR001031">
    <property type="entry name" value="Thioesterase"/>
</dbReference>
<evidence type="ECO:0000313" key="4">
    <source>
        <dbReference type="Proteomes" id="UP001240236"/>
    </source>
</evidence>
<organism evidence="3 4">
    <name type="scientific">Catenuloplanes indicus</name>
    <dbReference type="NCBI Taxonomy" id="137267"/>
    <lineage>
        <taxon>Bacteria</taxon>
        <taxon>Bacillati</taxon>
        <taxon>Actinomycetota</taxon>
        <taxon>Actinomycetes</taxon>
        <taxon>Micromonosporales</taxon>
        <taxon>Micromonosporaceae</taxon>
        <taxon>Catenuloplanes</taxon>
    </lineage>
</organism>
<dbReference type="GO" id="GO:0008610">
    <property type="term" value="P:lipid biosynthetic process"/>
    <property type="evidence" value="ECO:0007669"/>
    <property type="project" value="TreeGrafter"/>
</dbReference>
<reference evidence="3 4" key="1">
    <citation type="submission" date="2023-07" db="EMBL/GenBank/DDBJ databases">
        <title>Sequencing the genomes of 1000 actinobacteria strains.</title>
        <authorList>
            <person name="Klenk H.-P."/>
        </authorList>
    </citation>
    <scope>NUCLEOTIDE SEQUENCE [LARGE SCALE GENOMIC DNA]</scope>
    <source>
        <strain evidence="3 4">DSM 44709</strain>
    </source>
</reference>
<dbReference type="EMBL" id="JAUSUZ010000001">
    <property type="protein sequence ID" value="MDQ0371185.1"/>
    <property type="molecule type" value="Genomic_DNA"/>
</dbReference>
<evidence type="ECO:0000256" key="1">
    <source>
        <dbReference type="ARBA" id="ARBA00007169"/>
    </source>
</evidence>
<dbReference type="SUPFAM" id="SSF53474">
    <property type="entry name" value="alpha/beta-Hydrolases"/>
    <property type="match status" value="1"/>
</dbReference>
<dbReference type="Proteomes" id="UP001240236">
    <property type="component" value="Unassembled WGS sequence"/>
</dbReference>
<dbReference type="Gene3D" id="3.40.50.1820">
    <property type="entry name" value="alpha/beta hydrolase"/>
    <property type="match status" value="1"/>
</dbReference>
<keyword evidence="4" id="KW-1185">Reference proteome</keyword>
<dbReference type="PANTHER" id="PTHR11487:SF0">
    <property type="entry name" value="S-ACYL FATTY ACID SYNTHASE THIOESTERASE, MEDIUM CHAIN"/>
    <property type="match status" value="1"/>
</dbReference>
<dbReference type="PANTHER" id="PTHR11487">
    <property type="entry name" value="THIOESTERASE"/>
    <property type="match status" value="1"/>
</dbReference>
<feature type="domain" description="Thioesterase" evidence="2">
    <location>
        <begin position="20"/>
        <end position="238"/>
    </location>
</feature>
<dbReference type="InterPro" id="IPR029058">
    <property type="entry name" value="AB_hydrolase_fold"/>
</dbReference>
<name>A0AAE3W9Y3_9ACTN</name>
<proteinExistence type="inferred from homology"/>
<evidence type="ECO:0000259" key="2">
    <source>
        <dbReference type="Pfam" id="PF00975"/>
    </source>
</evidence>
<dbReference type="AlphaFoldDB" id="A0AAE3W9Y3"/>
<protein>
    <submittedName>
        <fullName evidence="3">Surfactin synthase thioesterase subunit</fullName>
    </submittedName>
</protein>
<comment type="similarity">
    <text evidence="1">Belongs to the thioesterase family.</text>
</comment>
<comment type="caution">
    <text evidence="3">The sequence shown here is derived from an EMBL/GenBank/DDBJ whole genome shotgun (WGS) entry which is preliminary data.</text>
</comment>
<sequence length="250" mass="26879">MTGTSRWLSRHRDAQPAAVTLYCFPHSGATTAEYLQWTPSLPGLSVHGVNLPGRGARFDEAPLTTMPTLVRALADEVRFEAPCVFFGHSLGAFVAYETARELRRRGRELPGVLVLSAAPAPHVPRTAPRLSDQPDARLLAEIGARYGGLPPGLAADPDLLQLVLPPLRADLAILEDYAPGDTPPIDVPFVAVGGDRDGIGRDDLRGWARHTSAGCRTVLLPGGHFYFRDDPTGLLDLLRQTVPTAAGTLR</sequence>